<proteinExistence type="predicted"/>
<name>A0ABW5I515_9PSEU</name>
<dbReference type="InterPro" id="IPR023772">
    <property type="entry name" value="DNA-bd_HTH_TetR-type_CS"/>
</dbReference>
<evidence type="ECO:0000313" key="8">
    <source>
        <dbReference type="Proteomes" id="UP001597542"/>
    </source>
</evidence>
<dbReference type="InterPro" id="IPR001647">
    <property type="entry name" value="HTH_TetR"/>
</dbReference>
<evidence type="ECO:0000256" key="3">
    <source>
        <dbReference type="ARBA" id="ARBA00023163"/>
    </source>
</evidence>
<dbReference type="EMBL" id="JBHUKQ010000014">
    <property type="protein sequence ID" value="MFD2483788.1"/>
    <property type="molecule type" value="Genomic_DNA"/>
</dbReference>
<dbReference type="PROSITE" id="PS01081">
    <property type="entry name" value="HTH_TETR_1"/>
    <property type="match status" value="1"/>
</dbReference>
<dbReference type="Gene3D" id="1.10.357.10">
    <property type="entry name" value="Tetracycline Repressor, domain 2"/>
    <property type="match status" value="1"/>
</dbReference>
<dbReference type="Gene3D" id="1.10.10.60">
    <property type="entry name" value="Homeodomain-like"/>
    <property type="match status" value="1"/>
</dbReference>
<dbReference type="PANTHER" id="PTHR30055">
    <property type="entry name" value="HTH-TYPE TRANSCRIPTIONAL REGULATOR RUTR"/>
    <property type="match status" value="1"/>
</dbReference>
<dbReference type="InterPro" id="IPR036271">
    <property type="entry name" value="Tet_transcr_reg_TetR-rel_C_sf"/>
</dbReference>
<evidence type="ECO:0000313" key="7">
    <source>
        <dbReference type="EMBL" id="MFD2483788.1"/>
    </source>
</evidence>
<dbReference type="InterPro" id="IPR011075">
    <property type="entry name" value="TetR_C"/>
</dbReference>
<keyword evidence="8" id="KW-1185">Reference proteome</keyword>
<dbReference type="RefSeq" id="WP_344284185.1">
    <property type="nucleotide sequence ID" value="NZ_BAAAHV010000022.1"/>
</dbReference>
<dbReference type="InterPro" id="IPR009057">
    <property type="entry name" value="Homeodomain-like_sf"/>
</dbReference>
<comment type="caution">
    <text evidence="7">The sequence shown here is derived from an EMBL/GenBank/DDBJ whole genome shotgun (WGS) entry which is preliminary data.</text>
</comment>
<evidence type="ECO:0000256" key="4">
    <source>
        <dbReference type="PROSITE-ProRule" id="PRU00335"/>
    </source>
</evidence>
<dbReference type="Pfam" id="PF00440">
    <property type="entry name" value="TetR_N"/>
    <property type="match status" value="1"/>
</dbReference>
<evidence type="ECO:0000256" key="1">
    <source>
        <dbReference type="ARBA" id="ARBA00023015"/>
    </source>
</evidence>
<protein>
    <submittedName>
        <fullName evidence="7">TetR/AcrR family transcriptional regulator</fullName>
    </submittedName>
</protein>
<dbReference type="Pfam" id="PF16859">
    <property type="entry name" value="TetR_C_11"/>
    <property type="match status" value="1"/>
</dbReference>
<keyword evidence="5" id="KW-1133">Transmembrane helix</keyword>
<dbReference type="PROSITE" id="PS50977">
    <property type="entry name" value="HTH_TETR_2"/>
    <property type="match status" value="1"/>
</dbReference>
<dbReference type="PRINTS" id="PR00455">
    <property type="entry name" value="HTHTETR"/>
</dbReference>
<keyword evidence="2 4" id="KW-0238">DNA-binding</keyword>
<dbReference type="PANTHER" id="PTHR30055:SF148">
    <property type="entry name" value="TETR-FAMILY TRANSCRIPTIONAL REGULATOR"/>
    <property type="match status" value="1"/>
</dbReference>
<reference evidence="8" key="1">
    <citation type="journal article" date="2019" name="Int. J. Syst. Evol. Microbiol.">
        <title>The Global Catalogue of Microorganisms (GCM) 10K type strain sequencing project: providing services to taxonomists for standard genome sequencing and annotation.</title>
        <authorList>
            <consortium name="The Broad Institute Genomics Platform"/>
            <consortium name="The Broad Institute Genome Sequencing Center for Infectious Disease"/>
            <person name="Wu L."/>
            <person name="Ma J."/>
        </authorList>
    </citation>
    <scope>NUCLEOTIDE SEQUENCE [LARGE SCALE GENOMIC DNA]</scope>
    <source>
        <strain evidence="8">CGMCC 4.7638</strain>
    </source>
</reference>
<sequence length="202" mass="21523">MTNNRRGRPREQGIDEAVRAAVNELLEEVGYQRCTVDAIAARAGVGKAALYRRWKSKAELVFAAVVHDDALAAPPDTGTLRGDVAGVLADIQSALDGPQVRNALPGLLVDLRAEDAPTARLGELFLVRERAYLVEVLDRAVNRGELLRRPEVPVVHAMLLGSVFAWLHLLREAVPSGGLAEALAPGLYGAIAGLGGVAHFPT</sequence>
<feature type="transmembrane region" description="Helical" evidence="5">
    <location>
        <begin position="152"/>
        <end position="170"/>
    </location>
</feature>
<dbReference type="InterPro" id="IPR050109">
    <property type="entry name" value="HTH-type_TetR-like_transc_reg"/>
</dbReference>
<dbReference type="SUPFAM" id="SSF46689">
    <property type="entry name" value="Homeodomain-like"/>
    <property type="match status" value="1"/>
</dbReference>
<keyword evidence="5" id="KW-0812">Transmembrane</keyword>
<organism evidence="7 8">
    <name type="scientific">Amycolatopsis albidoflavus</name>
    <dbReference type="NCBI Taxonomy" id="102226"/>
    <lineage>
        <taxon>Bacteria</taxon>
        <taxon>Bacillati</taxon>
        <taxon>Actinomycetota</taxon>
        <taxon>Actinomycetes</taxon>
        <taxon>Pseudonocardiales</taxon>
        <taxon>Pseudonocardiaceae</taxon>
        <taxon>Amycolatopsis</taxon>
    </lineage>
</organism>
<feature type="DNA-binding region" description="H-T-H motif" evidence="4">
    <location>
        <begin position="35"/>
        <end position="54"/>
    </location>
</feature>
<gene>
    <name evidence="7" type="ORF">ACFSUT_26160</name>
</gene>
<evidence type="ECO:0000256" key="5">
    <source>
        <dbReference type="SAM" id="Phobius"/>
    </source>
</evidence>
<feature type="domain" description="HTH tetR-type" evidence="6">
    <location>
        <begin position="12"/>
        <end position="72"/>
    </location>
</feature>
<accession>A0ABW5I515</accession>
<dbReference type="SUPFAM" id="SSF48498">
    <property type="entry name" value="Tetracyclin repressor-like, C-terminal domain"/>
    <property type="match status" value="1"/>
</dbReference>
<keyword evidence="1" id="KW-0805">Transcription regulation</keyword>
<evidence type="ECO:0000256" key="2">
    <source>
        <dbReference type="ARBA" id="ARBA00023125"/>
    </source>
</evidence>
<dbReference type="Proteomes" id="UP001597542">
    <property type="component" value="Unassembled WGS sequence"/>
</dbReference>
<feature type="transmembrane region" description="Helical" evidence="5">
    <location>
        <begin position="182"/>
        <end position="200"/>
    </location>
</feature>
<evidence type="ECO:0000259" key="6">
    <source>
        <dbReference type="PROSITE" id="PS50977"/>
    </source>
</evidence>
<keyword evidence="5" id="KW-0472">Membrane</keyword>
<keyword evidence="3" id="KW-0804">Transcription</keyword>